<dbReference type="InterPro" id="IPR036894">
    <property type="entry name" value="YbaB-like_sf"/>
</dbReference>
<proteinExistence type="predicted"/>
<dbReference type="GO" id="GO:0003677">
    <property type="term" value="F:DNA binding"/>
    <property type="evidence" value="ECO:0007669"/>
    <property type="project" value="InterPro"/>
</dbReference>
<reference evidence="1 2" key="1">
    <citation type="submission" date="2019-07" db="EMBL/GenBank/DDBJ databases">
        <title>Whole genome shotgun sequence of Nocardia ninae NBRC 108245.</title>
        <authorList>
            <person name="Hosoyama A."/>
            <person name="Uohara A."/>
            <person name="Ohji S."/>
            <person name="Ichikawa N."/>
        </authorList>
    </citation>
    <scope>NUCLEOTIDE SEQUENCE [LARGE SCALE GENOMIC DNA]</scope>
    <source>
        <strain evidence="1 2">NBRC 108245</strain>
    </source>
</reference>
<comment type="caution">
    <text evidence="1">The sequence shown here is derived from an EMBL/GenBank/DDBJ whole genome shotgun (WGS) entry which is preliminary data.</text>
</comment>
<dbReference type="AlphaFoldDB" id="A0A511M830"/>
<gene>
    <name evidence="1" type="ORF">NN4_12780</name>
</gene>
<evidence type="ECO:0000313" key="1">
    <source>
        <dbReference type="EMBL" id="GEM36759.1"/>
    </source>
</evidence>
<dbReference type="Gene3D" id="3.30.1310.10">
    <property type="entry name" value="Nucleoid-associated protein YbaB-like domain"/>
    <property type="match status" value="1"/>
</dbReference>
<name>A0A511M830_9NOCA</name>
<dbReference type="Pfam" id="PF02575">
    <property type="entry name" value="YbaB_DNA_bd"/>
    <property type="match status" value="1"/>
</dbReference>
<dbReference type="InterPro" id="IPR004401">
    <property type="entry name" value="YbaB/EbfC"/>
</dbReference>
<organism evidence="1 2">
    <name type="scientific">Nocardia ninae NBRC 108245</name>
    <dbReference type="NCBI Taxonomy" id="1210091"/>
    <lineage>
        <taxon>Bacteria</taxon>
        <taxon>Bacillati</taxon>
        <taxon>Actinomycetota</taxon>
        <taxon>Actinomycetes</taxon>
        <taxon>Mycobacteriales</taxon>
        <taxon>Nocardiaceae</taxon>
        <taxon>Nocardia</taxon>
    </lineage>
</organism>
<evidence type="ECO:0008006" key="3">
    <source>
        <dbReference type="Google" id="ProtNLM"/>
    </source>
</evidence>
<protein>
    <recommendedName>
        <fullName evidence="3">Nucleoid-associated protein YbaB</fullName>
    </recommendedName>
</protein>
<accession>A0A511M830</accession>
<evidence type="ECO:0000313" key="2">
    <source>
        <dbReference type="Proteomes" id="UP000321424"/>
    </source>
</evidence>
<sequence length="105" mass="11164">MVTDFAALEADATAQIHRMRRLAEDIAAIKVDHTSDDATVTAVVDGAGRLLDLRLTEGISRLSPTEFDSAVVTAASVAAQRALAVRGGLVEDFNSKVNKQQQGEQ</sequence>
<dbReference type="RefSeq" id="WP_147128990.1">
    <property type="nucleotide sequence ID" value="NZ_BJXA01000005.1"/>
</dbReference>
<dbReference type="EMBL" id="BJXA01000005">
    <property type="protein sequence ID" value="GEM36759.1"/>
    <property type="molecule type" value="Genomic_DNA"/>
</dbReference>
<dbReference type="SUPFAM" id="SSF82607">
    <property type="entry name" value="YbaB-like"/>
    <property type="match status" value="1"/>
</dbReference>
<keyword evidence="2" id="KW-1185">Reference proteome</keyword>
<dbReference type="OrthoDB" id="4571469at2"/>
<dbReference type="Proteomes" id="UP000321424">
    <property type="component" value="Unassembled WGS sequence"/>
</dbReference>